<dbReference type="AlphaFoldDB" id="Q6IKG6"/>
<proteinExistence type="predicted"/>
<dbReference type="EMBL" id="BK002400">
    <property type="protein sequence ID" value="DAA03906.1"/>
    <property type="molecule type" value="Genomic_DNA"/>
</dbReference>
<feature type="compositionally biased region" description="Basic residues" evidence="1">
    <location>
        <begin position="17"/>
        <end position="26"/>
    </location>
</feature>
<sequence>MAQMSGAMGIRLNPNKLRNKARKQGQKKSGFFSALRKMYERHTWSSLISAEHDKSAYRPTLDAEKPS</sequence>
<feature type="region of interest" description="Disordered" evidence="1">
    <location>
        <begin position="1"/>
        <end position="29"/>
    </location>
</feature>
<name>Q6IKG6_DROME</name>
<reference evidence="2" key="1">
    <citation type="journal article" date="2003" name="Genome Biol.">
        <title>An integrated gene annotation and transcriptional profiling approach towards the full gene content of the Drosophila genome.</title>
        <authorList>
            <person name="Hild M."/>
            <person name="Beckmann B."/>
            <person name="Haas S.A."/>
            <person name="Koch B."/>
            <person name="Solovyev V."/>
            <person name="Busold C."/>
            <person name="Fellenberg K."/>
            <person name="Boutros M."/>
            <person name="Vingron M."/>
            <person name="Sauer F."/>
            <person name="Hoheisel J.D."/>
            <person name="Paro R."/>
        </authorList>
    </citation>
    <scope>NUCLEOTIDE SEQUENCE</scope>
</reference>
<evidence type="ECO:0000313" key="2">
    <source>
        <dbReference type="EMBL" id="DAA03906.1"/>
    </source>
</evidence>
<evidence type="ECO:0000256" key="1">
    <source>
        <dbReference type="SAM" id="MobiDB-lite"/>
    </source>
</evidence>
<accession>Q6IKG6</accession>
<protein>
    <submittedName>
        <fullName evidence="2">HDC12497</fullName>
    </submittedName>
</protein>
<organism evidence="2">
    <name type="scientific">Drosophila melanogaster</name>
    <name type="common">Fruit fly</name>
    <dbReference type="NCBI Taxonomy" id="7227"/>
    <lineage>
        <taxon>Eukaryota</taxon>
        <taxon>Metazoa</taxon>
        <taxon>Ecdysozoa</taxon>
        <taxon>Arthropoda</taxon>
        <taxon>Hexapoda</taxon>
        <taxon>Insecta</taxon>
        <taxon>Pterygota</taxon>
        <taxon>Neoptera</taxon>
        <taxon>Endopterygota</taxon>
        <taxon>Diptera</taxon>
        <taxon>Brachycera</taxon>
        <taxon>Muscomorpha</taxon>
        <taxon>Ephydroidea</taxon>
        <taxon>Drosophilidae</taxon>
        <taxon>Drosophila</taxon>
        <taxon>Sophophora</taxon>
    </lineage>
</organism>
<gene>
    <name evidence="2" type="ORF">HDC12497</name>
</gene>